<feature type="domain" description="VanZ-like" evidence="2">
    <location>
        <begin position="25"/>
        <end position="143"/>
    </location>
</feature>
<evidence type="ECO:0000313" key="4">
    <source>
        <dbReference type="Proteomes" id="UP000307380"/>
    </source>
</evidence>
<dbReference type="Proteomes" id="UP000307380">
    <property type="component" value="Unassembled WGS sequence"/>
</dbReference>
<protein>
    <submittedName>
        <fullName evidence="3">VanZ family protein</fullName>
    </submittedName>
</protein>
<accession>A0A4S4G0L1</accession>
<dbReference type="EMBL" id="SSSN01000003">
    <property type="protein sequence ID" value="THG35646.1"/>
    <property type="molecule type" value="Genomic_DNA"/>
</dbReference>
<dbReference type="PANTHER" id="PTHR36834:SF2">
    <property type="entry name" value="MEMBRANE PROTEIN"/>
    <property type="match status" value="1"/>
</dbReference>
<sequence>MTESSPSTEASRDRMPGKALPIALFSTYLLLLTWVVLWKLEIPWIGRDADRTIKLIPFVAGGGSGASAPFEVAANLALFVPFGVYLGLIARSWAWWRSAAVIGATSLAFEVAQYVLAVGSSDITDVIVNTTGGIVGIGLLALVRRTSRSPALVIRICSVGTVLALLAGAAVHFSPLRYGPPGAGPGGFDDLRRENSRTLEP</sequence>
<reference evidence="3 4" key="1">
    <citation type="submission" date="2019-04" db="EMBL/GenBank/DDBJ databases">
        <authorList>
            <person name="Jiang L."/>
        </authorList>
    </citation>
    <scope>NUCLEOTIDE SEQUENCE [LARGE SCALE GENOMIC DNA]</scope>
    <source>
        <strain evidence="3 4">YIM 131861</strain>
    </source>
</reference>
<dbReference type="InterPro" id="IPR006976">
    <property type="entry name" value="VanZ-like"/>
</dbReference>
<comment type="caution">
    <text evidence="3">The sequence shown here is derived from an EMBL/GenBank/DDBJ whole genome shotgun (WGS) entry which is preliminary data.</text>
</comment>
<feature type="transmembrane region" description="Helical" evidence="1">
    <location>
        <begin position="101"/>
        <end position="120"/>
    </location>
</feature>
<keyword evidence="1" id="KW-1133">Transmembrane helix</keyword>
<feature type="transmembrane region" description="Helical" evidence="1">
    <location>
        <begin position="20"/>
        <end position="40"/>
    </location>
</feature>
<keyword evidence="1" id="KW-0812">Transmembrane</keyword>
<proteinExistence type="predicted"/>
<feature type="transmembrane region" description="Helical" evidence="1">
    <location>
        <begin position="76"/>
        <end position="94"/>
    </location>
</feature>
<dbReference type="PANTHER" id="PTHR36834">
    <property type="entry name" value="MEMBRANE PROTEIN-RELATED"/>
    <property type="match status" value="1"/>
</dbReference>
<dbReference type="InterPro" id="IPR053150">
    <property type="entry name" value="Teicoplanin_resist-assoc"/>
</dbReference>
<feature type="transmembrane region" description="Helical" evidence="1">
    <location>
        <begin position="126"/>
        <end position="143"/>
    </location>
</feature>
<dbReference type="RefSeq" id="WP_136423278.1">
    <property type="nucleotide sequence ID" value="NZ_SSSN01000003.1"/>
</dbReference>
<evidence type="ECO:0000256" key="1">
    <source>
        <dbReference type="SAM" id="Phobius"/>
    </source>
</evidence>
<feature type="transmembrane region" description="Helical" evidence="1">
    <location>
        <begin position="152"/>
        <end position="173"/>
    </location>
</feature>
<evidence type="ECO:0000313" key="3">
    <source>
        <dbReference type="EMBL" id="THG35646.1"/>
    </source>
</evidence>
<name>A0A4S4G0L1_9MICO</name>
<keyword evidence="1" id="KW-0472">Membrane</keyword>
<gene>
    <name evidence="3" type="ORF">E6C70_06320</name>
</gene>
<dbReference type="OrthoDB" id="4942035at2"/>
<dbReference type="AlphaFoldDB" id="A0A4S4G0L1"/>
<evidence type="ECO:0000259" key="2">
    <source>
        <dbReference type="Pfam" id="PF04892"/>
    </source>
</evidence>
<dbReference type="Pfam" id="PF04892">
    <property type="entry name" value="VanZ"/>
    <property type="match status" value="1"/>
</dbReference>
<organism evidence="3 4">
    <name type="scientific">Orlajensenia flava</name>
    <dbReference type="NCBI Taxonomy" id="2565934"/>
    <lineage>
        <taxon>Bacteria</taxon>
        <taxon>Bacillati</taxon>
        <taxon>Actinomycetota</taxon>
        <taxon>Actinomycetes</taxon>
        <taxon>Micrococcales</taxon>
        <taxon>Microbacteriaceae</taxon>
        <taxon>Orlajensenia</taxon>
    </lineage>
</organism>
<keyword evidence="4" id="KW-1185">Reference proteome</keyword>